<dbReference type="Proteomes" id="UP001465331">
    <property type="component" value="Unassembled WGS sequence"/>
</dbReference>
<dbReference type="EMBL" id="JBEPIJ010000009">
    <property type="protein sequence ID" value="MES0874209.1"/>
    <property type="molecule type" value="Genomic_DNA"/>
</dbReference>
<keyword evidence="2" id="KW-1185">Reference proteome</keyword>
<protein>
    <submittedName>
        <fullName evidence="1">Uncharacterized protein</fullName>
    </submittedName>
</protein>
<evidence type="ECO:0000313" key="2">
    <source>
        <dbReference type="Proteomes" id="UP001465331"/>
    </source>
</evidence>
<organism evidence="1 2">
    <name type="scientific">Sinimarinibacterium thermocellulolyticum</name>
    <dbReference type="NCBI Taxonomy" id="3170016"/>
    <lineage>
        <taxon>Bacteria</taxon>
        <taxon>Pseudomonadati</taxon>
        <taxon>Pseudomonadota</taxon>
        <taxon>Gammaproteobacteria</taxon>
        <taxon>Nevskiales</taxon>
        <taxon>Nevskiaceae</taxon>
        <taxon>Sinimarinibacterium</taxon>
    </lineage>
</organism>
<proteinExistence type="predicted"/>
<evidence type="ECO:0000313" key="1">
    <source>
        <dbReference type="EMBL" id="MES0874209.1"/>
    </source>
</evidence>
<gene>
    <name evidence="1" type="ORF">ABSH63_09355</name>
</gene>
<name>A0ABV2ACI6_9GAMM</name>
<sequence>MISKPPRSRSRSAKQQDPLEVDLTVSLRFGDETDERITPINRQRIPMVNSVFQNRDRILRTFVTLMFRAGLSSPKVVGHLIPSGARKRRRG</sequence>
<dbReference type="RefSeq" id="WP_352889247.1">
    <property type="nucleotide sequence ID" value="NZ_JBEPIJ010000009.1"/>
</dbReference>
<reference evidence="1 2" key="1">
    <citation type="submission" date="2024-06" db="EMBL/GenBank/DDBJ databases">
        <authorList>
            <person name="Li Z."/>
            <person name="Jiang Y."/>
        </authorList>
    </citation>
    <scope>NUCLEOTIDE SEQUENCE [LARGE SCALE GENOMIC DNA]</scope>
    <source>
        <strain evidence="1 2">HSW-8</strain>
    </source>
</reference>
<comment type="caution">
    <text evidence="1">The sequence shown here is derived from an EMBL/GenBank/DDBJ whole genome shotgun (WGS) entry which is preliminary data.</text>
</comment>
<accession>A0ABV2ACI6</accession>